<feature type="chain" id="PRO_5038928909" evidence="5">
    <location>
        <begin position="21"/>
        <end position="353"/>
    </location>
</feature>
<comment type="similarity">
    <text evidence="2">Belongs to the bacterial solute-binding protein 2 family.</text>
</comment>
<dbReference type="SUPFAM" id="SSF53822">
    <property type="entry name" value="Periplasmic binding protein-like I"/>
    <property type="match status" value="1"/>
</dbReference>
<evidence type="ECO:0000256" key="4">
    <source>
        <dbReference type="SAM" id="MobiDB-lite"/>
    </source>
</evidence>
<evidence type="ECO:0000259" key="6">
    <source>
        <dbReference type="Pfam" id="PF13407"/>
    </source>
</evidence>
<sequence length="353" mass="37595">MKKTVGSLAAMILMATTVLSGCGSGSDQKQQSAAATSAVDSSKGESGAAGEKSPKGKKVAFPLMGLGFEFMVMLNDSAKEVADKYGMDVKVFDANVDANKQAEQMQSIIATQPDAILLSSVDGELIVPSIDAARKKNIPVFGVESKILGGDYLTWVGYDNYKAGVMAADYIAKAVGDAKGTVLEQRGLVGATGADLRSSGFNDQMEKYPNLKVVTLNNEWVADKAFSNTLDAFTAHKDIVATFSANDEMLRGVVSALKKLGRDKKVGENGHIVMIGVDGTPTGLQRIREGVQDASLNQDAKAMGSEGMERVAKYFSGETKFERDTMIPPSIIDKNNVDDPNLWGNIMAQKSKK</sequence>
<keyword evidence="3 5" id="KW-0732">Signal</keyword>
<dbReference type="Proteomes" id="UP000450917">
    <property type="component" value="Unassembled WGS sequence"/>
</dbReference>
<dbReference type="EMBL" id="WNZX01000009">
    <property type="protein sequence ID" value="MUG71520.1"/>
    <property type="molecule type" value="Genomic_DNA"/>
</dbReference>
<proteinExistence type="inferred from homology"/>
<feature type="compositionally biased region" description="Polar residues" evidence="4">
    <location>
        <begin position="25"/>
        <end position="40"/>
    </location>
</feature>
<dbReference type="GO" id="GO:0030313">
    <property type="term" value="C:cell envelope"/>
    <property type="evidence" value="ECO:0007669"/>
    <property type="project" value="UniProtKB-SubCell"/>
</dbReference>
<feature type="region of interest" description="Disordered" evidence="4">
    <location>
        <begin position="25"/>
        <end position="55"/>
    </location>
</feature>
<dbReference type="InterPro" id="IPR028082">
    <property type="entry name" value="Peripla_BP_I"/>
</dbReference>
<protein>
    <submittedName>
        <fullName evidence="7">Substrate-binding domain-containing protein</fullName>
    </submittedName>
</protein>
<accession>A0A7X2ZAU3</accession>
<evidence type="ECO:0000313" key="8">
    <source>
        <dbReference type="Proteomes" id="UP000450917"/>
    </source>
</evidence>
<evidence type="ECO:0000313" key="7">
    <source>
        <dbReference type="EMBL" id="MUG71520.1"/>
    </source>
</evidence>
<dbReference type="PANTHER" id="PTHR46847">
    <property type="entry name" value="D-ALLOSE-BINDING PERIPLASMIC PROTEIN-RELATED"/>
    <property type="match status" value="1"/>
</dbReference>
<gene>
    <name evidence="7" type="ORF">GNP93_12655</name>
</gene>
<dbReference type="PROSITE" id="PS51257">
    <property type="entry name" value="PROKAR_LIPOPROTEIN"/>
    <property type="match status" value="1"/>
</dbReference>
<dbReference type="RefSeq" id="WP_155614768.1">
    <property type="nucleotide sequence ID" value="NZ_WNZX01000009.1"/>
</dbReference>
<keyword evidence="8" id="KW-1185">Reference proteome</keyword>
<evidence type="ECO:0000256" key="1">
    <source>
        <dbReference type="ARBA" id="ARBA00004196"/>
    </source>
</evidence>
<dbReference type="GO" id="GO:0030246">
    <property type="term" value="F:carbohydrate binding"/>
    <property type="evidence" value="ECO:0007669"/>
    <property type="project" value="UniProtKB-ARBA"/>
</dbReference>
<evidence type="ECO:0000256" key="5">
    <source>
        <dbReference type="SAM" id="SignalP"/>
    </source>
</evidence>
<comment type="subcellular location">
    <subcellularLocation>
        <location evidence="1">Cell envelope</location>
    </subcellularLocation>
</comment>
<dbReference type="CDD" id="cd01536">
    <property type="entry name" value="PBP1_ABC_sugar_binding-like"/>
    <property type="match status" value="1"/>
</dbReference>
<reference evidence="7 8" key="1">
    <citation type="submission" date="2019-11" db="EMBL/GenBank/DDBJ databases">
        <title>Draft genome sequences of five Paenibacillus species of dairy origin.</title>
        <authorList>
            <person name="Olajide A.M."/>
            <person name="Chen S."/>
            <person name="Lapointe G."/>
        </authorList>
    </citation>
    <scope>NUCLEOTIDE SEQUENCE [LARGE SCALE GENOMIC DNA]</scope>
    <source>
        <strain evidence="7 8">2CS3</strain>
    </source>
</reference>
<name>A0A7X2ZAU3_9BACL</name>
<feature type="signal peptide" evidence="5">
    <location>
        <begin position="1"/>
        <end position="20"/>
    </location>
</feature>
<feature type="domain" description="Periplasmic binding protein" evidence="6">
    <location>
        <begin position="65"/>
        <end position="318"/>
    </location>
</feature>
<evidence type="ECO:0000256" key="3">
    <source>
        <dbReference type="ARBA" id="ARBA00022729"/>
    </source>
</evidence>
<organism evidence="7 8">
    <name type="scientific">Paenibacillus validus</name>
    <dbReference type="NCBI Taxonomy" id="44253"/>
    <lineage>
        <taxon>Bacteria</taxon>
        <taxon>Bacillati</taxon>
        <taxon>Bacillota</taxon>
        <taxon>Bacilli</taxon>
        <taxon>Bacillales</taxon>
        <taxon>Paenibacillaceae</taxon>
        <taxon>Paenibacillus</taxon>
    </lineage>
</organism>
<dbReference type="InterPro" id="IPR025997">
    <property type="entry name" value="SBP_2_dom"/>
</dbReference>
<dbReference type="Pfam" id="PF13407">
    <property type="entry name" value="Peripla_BP_4"/>
    <property type="match status" value="1"/>
</dbReference>
<evidence type="ECO:0000256" key="2">
    <source>
        <dbReference type="ARBA" id="ARBA00007639"/>
    </source>
</evidence>
<dbReference type="Gene3D" id="3.40.50.2300">
    <property type="match status" value="2"/>
</dbReference>
<comment type="caution">
    <text evidence="7">The sequence shown here is derived from an EMBL/GenBank/DDBJ whole genome shotgun (WGS) entry which is preliminary data.</text>
</comment>
<dbReference type="AlphaFoldDB" id="A0A7X2ZAU3"/>
<dbReference type="PANTHER" id="PTHR46847:SF1">
    <property type="entry name" value="D-ALLOSE-BINDING PERIPLASMIC PROTEIN-RELATED"/>
    <property type="match status" value="1"/>
</dbReference>